<dbReference type="Proteomes" id="UP000004622">
    <property type="component" value="Unassembled WGS sequence"/>
</dbReference>
<gene>
    <name evidence="1" type="ORF">A33O_18524</name>
</gene>
<sequence length="55" mass="6210">MPQKKYKPGEIVVKPLHVDVLLSQGRSVGGPVRSIEVTHVTYHRWRQKFGGLKGD</sequence>
<accession>I5BSW7</accession>
<evidence type="ECO:0000313" key="2">
    <source>
        <dbReference type="Proteomes" id="UP000004622"/>
    </source>
</evidence>
<organism evidence="1 2">
    <name type="scientific">Nitratireductor aquibiodomus RA22</name>
    <dbReference type="NCBI Taxonomy" id="1189611"/>
    <lineage>
        <taxon>Bacteria</taxon>
        <taxon>Pseudomonadati</taxon>
        <taxon>Pseudomonadota</taxon>
        <taxon>Alphaproteobacteria</taxon>
        <taxon>Hyphomicrobiales</taxon>
        <taxon>Phyllobacteriaceae</taxon>
        <taxon>Nitratireductor</taxon>
    </lineage>
</organism>
<evidence type="ECO:0000313" key="1">
    <source>
        <dbReference type="EMBL" id="EIM72669.1"/>
    </source>
</evidence>
<comment type="caution">
    <text evidence="1">The sequence shown here is derived from an EMBL/GenBank/DDBJ whole genome shotgun (WGS) entry which is preliminary data.</text>
</comment>
<proteinExistence type="predicted"/>
<dbReference type="PATRIC" id="fig|1189611.3.peg.3740"/>
<name>I5BSW7_9HYPH</name>
<reference evidence="1 2" key="1">
    <citation type="journal article" date="2012" name="J. Bacteriol.">
        <title>Genome Sequence of Nitratireductor aquibiodomus Strain RA22.</title>
        <authorList>
            <person name="Singh A."/>
            <person name="Jangir P.K."/>
            <person name="Kumari C."/>
            <person name="Sharma R."/>
        </authorList>
    </citation>
    <scope>NUCLEOTIDE SEQUENCE [LARGE SCALE GENOMIC DNA]</scope>
    <source>
        <strain evidence="1 2">RA22</strain>
    </source>
</reference>
<protein>
    <submittedName>
        <fullName evidence="1">Transposase</fullName>
    </submittedName>
</protein>
<dbReference type="EMBL" id="AJXZ01000049">
    <property type="protein sequence ID" value="EIM72669.1"/>
    <property type="molecule type" value="Genomic_DNA"/>
</dbReference>
<dbReference type="AlphaFoldDB" id="I5BSW7"/>